<keyword evidence="3" id="KW-1185">Reference proteome</keyword>
<feature type="compositionally biased region" description="Basic and acidic residues" evidence="1">
    <location>
        <begin position="125"/>
        <end position="134"/>
    </location>
</feature>
<feature type="compositionally biased region" description="Polar residues" evidence="1">
    <location>
        <begin position="32"/>
        <end position="72"/>
    </location>
</feature>
<name>A0A139ALP5_GONPJ</name>
<protein>
    <submittedName>
        <fullName evidence="2">Uncharacterized protein</fullName>
    </submittedName>
</protein>
<accession>A0A139ALP5</accession>
<proteinExistence type="predicted"/>
<dbReference type="EMBL" id="KQ965747">
    <property type="protein sequence ID" value="KXS17355.1"/>
    <property type="molecule type" value="Genomic_DNA"/>
</dbReference>
<organism evidence="2 3">
    <name type="scientific">Gonapodya prolifera (strain JEL478)</name>
    <name type="common">Monoblepharis prolifera</name>
    <dbReference type="NCBI Taxonomy" id="1344416"/>
    <lineage>
        <taxon>Eukaryota</taxon>
        <taxon>Fungi</taxon>
        <taxon>Fungi incertae sedis</taxon>
        <taxon>Chytridiomycota</taxon>
        <taxon>Chytridiomycota incertae sedis</taxon>
        <taxon>Monoblepharidomycetes</taxon>
        <taxon>Monoblepharidales</taxon>
        <taxon>Gonapodyaceae</taxon>
        <taxon>Gonapodya</taxon>
    </lineage>
</organism>
<evidence type="ECO:0000313" key="2">
    <source>
        <dbReference type="EMBL" id="KXS17355.1"/>
    </source>
</evidence>
<dbReference type="Proteomes" id="UP000070544">
    <property type="component" value="Unassembled WGS sequence"/>
</dbReference>
<evidence type="ECO:0000313" key="3">
    <source>
        <dbReference type="Proteomes" id="UP000070544"/>
    </source>
</evidence>
<evidence type="ECO:0000256" key="1">
    <source>
        <dbReference type="SAM" id="MobiDB-lite"/>
    </source>
</evidence>
<gene>
    <name evidence="2" type="ORF">M427DRAFT_30492</name>
</gene>
<reference evidence="2 3" key="1">
    <citation type="journal article" date="2015" name="Genome Biol. Evol.">
        <title>Phylogenomic analyses indicate that early fungi evolved digesting cell walls of algal ancestors of land plants.</title>
        <authorList>
            <person name="Chang Y."/>
            <person name="Wang S."/>
            <person name="Sekimoto S."/>
            <person name="Aerts A.L."/>
            <person name="Choi C."/>
            <person name="Clum A."/>
            <person name="LaButti K.M."/>
            <person name="Lindquist E.A."/>
            <person name="Yee Ngan C."/>
            <person name="Ohm R.A."/>
            <person name="Salamov A.A."/>
            <person name="Grigoriev I.V."/>
            <person name="Spatafora J.W."/>
            <person name="Berbee M.L."/>
        </authorList>
    </citation>
    <scope>NUCLEOTIDE SEQUENCE [LARGE SCALE GENOMIC DNA]</scope>
    <source>
        <strain evidence="2 3">JEL478</strain>
    </source>
</reference>
<sequence>MKKAPSPFVNPPLIGVPDDLFHRLLYYPSQPILSTRPSSPSFASNATPQLYPSYTQSTESVWSPKVASSASVPTPGPSDDGTEFLPFADAHRYRSDVGSNDSTVRDRPPSPSWTIRRRLTAPAPKRRESADDHAGSPGHWPGWPYSEFAVDEDVSRPTWLSAPGSKWEVIEHLASVTAASPVLPLG</sequence>
<dbReference type="AlphaFoldDB" id="A0A139ALP5"/>
<feature type="region of interest" description="Disordered" evidence="1">
    <location>
        <begin position="32"/>
        <end position="146"/>
    </location>
</feature>